<name>A0A517SWN3_9BACT</name>
<evidence type="ECO:0000313" key="2">
    <source>
        <dbReference type="EMBL" id="QDT60545.1"/>
    </source>
</evidence>
<dbReference type="EMBL" id="CP036272">
    <property type="protein sequence ID" value="QDT60545.1"/>
    <property type="molecule type" value="Genomic_DNA"/>
</dbReference>
<feature type="signal peptide" evidence="1">
    <location>
        <begin position="1"/>
        <end position="27"/>
    </location>
</feature>
<evidence type="ECO:0000256" key="1">
    <source>
        <dbReference type="SAM" id="SignalP"/>
    </source>
</evidence>
<dbReference type="OrthoDB" id="253983at2"/>
<dbReference type="Proteomes" id="UP000315003">
    <property type="component" value="Chromosome"/>
</dbReference>
<gene>
    <name evidence="2" type="ORF">SV7mr_30690</name>
</gene>
<feature type="chain" id="PRO_5021943300" description="3-keto-disaccharide hydrolase domain-containing protein" evidence="1">
    <location>
        <begin position="28"/>
        <end position="230"/>
    </location>
</feature>
<organism evidence="2 3">
    <name type="scientific">Stieleria bergensis</name>
    <dbReference type="NCBI Taxonomy" id="2528025"/>
    <lineage>
        <taxon>Bacteria</taxon>
        <taxon>Pseudomonadati</taxon>
        <taxon>Planctomycetota</taxon>
        <taxon>Planctomycetia</taxon>
        <taxon>Pirellulales</taxon>
        <taxon>Pirellulaceae</taxon>
        <taxon>Stieleria</taxon>
    </lineage>
</organism>
<evidence type="ECO:0008006" key="4">
    <source>
        <dbReference type="Google" id="ProtNLM"/>
    </source>
</evidence>
<proteinExistence type="predicted"/>
<protein>
    <recommendedName>
        <fullName evidence="4">3-keto-disaccharide hydrolase domain-containing protein</fullName>
    </recommendedName>
</protein>
<keyword evidence="3" id="KW-1185">Reference proteome</keyword>
<dbReference type="AlphaFoldDB" id="A0A517SWN3"/>
<sequence precursor="true">MRTAIFPSLLVCLGFTVSTFPSGRAQANEYEPELFQSIELIYEEQFDKDAPTPNPEHWVIRQETQWTVKDGVMTGAIATVEYQEKMRAIGDGHDGTRPVIFLKPVPKAFVVQMRVRYNETDKKGRDRGSLLDLGHHVNSFIFGEEQTKLTLQKEMKIFIKGDFFPLNKWNDVTIEIKEGFLLIQVNDRKEVIKDPLVTLKTDSAVQQIDFKGQDFGTVQIDWVKLYKGIE</sequence>
<keyword evidence="1" id="KW-0732">Signal</keyword>
<evidence type="ECO:0000313" key="3">
    <source>
        <dbReference type="Proteomes" id="UP000315003"/>
    </source>
</evidence>
<accession>A0A517SWN3</accession>
<reference evidence="2 3" key="1">
    <citation type="submission" date="2019-02" db="EMBL/GenBank/DDBJ databases">
        <title>Deep-cultivation of Planctomycetes and their phenomic and genomic characterization uncovers novel biology.</title>
        <authorList>
            <person name="Wiegand S."/>
            <person name="Jogler M."/>
            <person name="Boedeker C."/>
            <person name="Pinto D."/>
            <person name="Vollmers J."/>
            <person name="Rivas-Marin E."/>
            <person name="Kohn T."/>
            <person name="Peeters S.H."/>
            <person name="Heuer A."/>
            <person name="Rast P."/>
            <person name="Oberbeckmann S."/>
            <person name="Bunk B."/>
            <person name="Jeske O."/>
            <person name="Meyerdierks A."/>
            <person name="Storesund J.E."/>
            <person name="Kallscheuer N."/>
            <person name="Luecker S."/>
            <person name="Lage O.M."/>
            <person name="Pohl T."/>
            <person name="Merkel B.J."/>
            <person name="Hornburger P."/>
            <person name="Mueller R.-W."/>
            <person name="Bruemmer F."/>
            <person name="Labrenz M."/>
            <person name="Spormann A.M."/>
            <person name="Op den Camp H."/>
            <person name="Overmann J."/>
            <person name="Amann R."/>
            <person name="Jetten M.S.M."/>
            <person name="Mascher T."/>
            <person name="Medema M.H."/>
            <person name="Devos D.P."/>
            <person name="Kaster A.-K."/>
            <person name="Ovreas L."/>
            <person name="Rohde M."/>
            <person name="Galperin M.Y."/>
            <person name="Jogler C."/>
        </authorList>
    </citation>
    <scope>NUCLEOTIDE SEQUENCE [LARGE SCALE GENOMIC DNA]</scope>
    <source>
        <strain evidence="2 3">SV_7m_r</strain>
    </source>
</reference>
<dbReference type="RefSeq" id="WP_145273382.1">
    <property type="nucleotide sequence ID" value="NZ_CP036272.1"/>
</dbReference>